<name>A0A249XSC1_9CAUD</name>
<proteinExistence type="predicted"/>
<keyword evidence="2" id="KW-1185">Reference proteome</keyword>
<dbReference type="EMBL" id="MF668280">
    <property type="protein sequence ID" value="ASZ74637.1"/>
    <property type="molecule type" value="Genomic_DNA"/>
</dbReference>
<reference evidence="2" key="1">
    <citation type="submission" date="2017-08" db="EMBL/GenBank/DDBJ databases">
        <authorList>
            <person name="de Groot N.N."/>
        </authorList>
    </citation>
    <scope>NUCLEOTIDE SEQUENCE [LARGE SCALE GENOMIC DNA]</scope>
</reference>
<dbReference type="Proteomes" id="UP000226037">
    <property type="component" value="Segment"/>
</dbReference>
<sequence length="173" mass="19821">MTSTHTRSYHISITFEVPEDAGDPFDYREEIANLMKEAGWPDYHSAGFGCGYGDVAWSVPTTEGDLIDSLAILIDRLGEFLARIEVKVETPMTDEEIADEIAMDEMRNAKLAELRATGKLDEWLEKDTAERMDESYRHTFGYKPTMDATMLHAWAQTMIEKITGEQFKMEYYL</sequence>
<evidence type="ECO:0000313" key="1">
    <source>
        <dbReference type="EMBL" id="ASZ74637.1"/>
    </source>
</evidence>
<accession>A0A249XSC1</accession>
<protein>
    <submittedName>
        <fullName evidence="1">Uncharacterized protein</fullName>
    </submittedName>
</protein>
<organism evidence="1 2">
    <name type="scientific">Mycobacterium phage Phabba</name>
    <dbReference type="NCBI Taxonomy" id="2027899"/>
    <lineage>
        <taxon>Viruses</taxon>
        <taxon>Duplodnaviria</taxon>
        <taxon>Heunggongvirae</taxon>
        <taxon>Uroviricota</taxon>
        <taxon>Caudoviricetes</taxon>
        <taxon>Ceeclamvirinae</taxon>
        <taxon>Myrnavirus</taxon>
        <taxon>Myrnavirus phabba</taxon>
        <taxon>Myranavirus phabba</taxon>
    </lineage>
</organism>
<evidence type="ECO:0000313" key="2">
    <source>
        <dbReference type="Proteomes" id="UP000226037"/>
    </source>
</evidence>
<gene>
    <name evidence="1" type="ORF">SEA_PHABBA_62</name>
</gene>